<proteinExistence type="predicted"/>
<comment type="caution">
    <text evidence="12">The sequence shown here is derived from an EMBL/GenBank/DDBJ whole genome shotgun (WGS) entry which is preliminary data.</text>
</comment>
<evidence type="ECO:0000313" key="13">
    <source>
        <dbReference type="Proteomes" id="UP000321523"/>
    </source>
</evidence>
<dbReference type="Pfam" id="PF00999">
    <property type="entry name" value="Na_H_Exchanger"/>
    <property type="match status" value="1"/>
</dbReference>
<evidence type="ECO:0000256" key="1">
    <source>
        <dbReference type="ARBA" id="ARBA00004651"/>
    </source>
</evidence>
<feature type="transmembrane region" description="Helical" evidence="10">
    <location>
        <begin position="209"/>
        <end position="228"/>
    </location>
</feature>
<keyword evidence="13" id="KW-1185">Reference proteome</keyword>
<comment type="subcellular location">
    <subcellularLocation>
        <location evidence="1">Cell membrane</location>
        <topology evidence="1">Multi-pass membrane protein</topology>
    </subcellularLocation>
</comment>
<evidence type="ECO:0000256" key="7">
    <source>
        <dbReference type="ARBA" id="ARBA00023065"/>
    </source>
</evidence>
<dbReference type="PANTHER" id="PTHR10110:SF86">
    <property type="entry name" value="SODIUM_HYDROGEN EXCHANGER 7"/>
    <property type="match status" value="1"/>
</dbReference>
<feature type="transmembrane region" description="Helical" evidence="10">
    <location>
        <begin position="34"/>
        <end position="53"/>
    </location>
</feature>
<name>A0A512DJ72_9PROT</name>
<evidence type="ECO:0000256" key="9">
    <source>
        <dbReference type="ARBA" id="ARBA00023201"/>
    </source>
</evidence>
<protein>
    <submittedName>
        <fullName evidence="12">Sodium:proton antiporter</fullName>
    </submittedName>
</protein>
<dbReference type="RefSeq" id="WP_044425811.1">
    <property type="nucleotide sequence ID" value="NZ_BJYZ01000002.1"/>
</dbReference>
<dbReference type="EMBL" id="BJYZ01000002">
    <property type="protein sequence ID" value="GEO36516.1"/>
    <property type="molecule type" value="Genomic_DNA"/>
</dbReference>
<keyword evidence="4 10" id="KW-0812">Transmembrane</keyword>
<feature type="transmembrane region" description="Helical" evidence="10">
    <location>
        <begin position="73"/>
        <end position="92"/>
    </location>
</feature>
<dbReference type="GO" id="GO:0098719">
    <property type="term" value="P:sodium ion import across plasma membrane"/>
    <property type="evidence" value="ECO:0007669"/>
    <property type="project" value="TreeGrafter"/>
</dbReference>
<dbReference type="GO" id="GO:0015385">
    <property type="term" value="F:sodium:proton antiporter activity"/>
    <property type="evidence" value="ECO:0007669"/>
    <property type="project" value="InterPro"/>
</dbReference>
<feature type="transmembrane region" description="Helical" evidence="10">
    <location>
        <begin position="171"/>
        <end position="189"/>
    </location>
</feature>
<evidence type="ECO:0000256" key="8">
    <source>
        <dbReference type="ARBA" id="ARBA00023136"/>
    </source>
</evidence>
<keyword evidence="5 10" id="KW-1133">Transmembrane helix</keyword>
<evidence type="ECO:0000256" key="2">
    <source>
        <dbReference type="ARBA" id="ARBA00022448"/>
    </source>
</evidence>
<dbReference type="OrthoDB" id="9809206at2"/>
<feature type="transmembrane region" description="Helical" evidence="10">
    <location>
        <begin position="130"/>
        <end position="151"/>
    </location>
</feature>
<dbReference type="GO" id="GO:0051453">
    <property type="term" value="P:regulation of intracellular pH"/>
    <property type="evidence" value="ECO:0007669"/>
    <property type="project" value="TreeGrafter"/>
</dbReference>
<evidence type="ECO:0000259" key="11">
    <source>
        <dbReference type="PROSITE" id="PS50042"/>
    </source>
</evidence>
<dbReference type="GO" id="GO:0015386">
    <property type="term" value="F:potassium:proton antiporter activity"/>
    <property type="evidence" value="ECO:0007669"/>
    <property type="project" value="TreeGrafter"/>
</dbReference>
<keyword evidence="8 10" id="KW-0472">Membrane</keyword>
<dbReference type="InterPro" id="IPR006153">
    <property type="entry name" value="Cation/H_exchanger_TM"/>
</dbReference>
<evidence type="ECO:0000313" key="12">
    <source>
        <dbReference type="EMBL" id="GEO36516.1"/>
    </source>
</evidence>
<dbReference type="AlphaFoldDB" id="A0A512DJ72"/>
<keyword evidence="6" id="KW-0915">Sodium</keyword>
<feature type="transmembrane region" description="Helical" evidence="10">
    <location>
        <begin position="240"/>
        <end position="268"/>
    </location>
</feature>
<evidence type="ECO:0000256" key="3">
    <source>
        <dbReference type="ARBA" id="ARBA00022475"/>
    </source>
</evidence>
<dbReference type="Pfam" id="PF00027">
    <property type="entry name" value="cNMP_binding"/>
    <property type="match status" value="1"/>
</dbReference>
<reference evidence="12 13" key="1">
    <citation type="submission" date="2019-07" db="EMBL/GenBank/DDBJ databases">
        <title>Whole genome shotgun sequence of Skermanella aerolata NBRC 106429.</title>
        <authorList>
            <person name="Hosoyama A."/>
            <person name="Uohara A."/>
            <person name="Ohji S."/>
            <person name="Ichikawa N."/>
        </authorList>
    </citation>
    <scope>NUCLEOTIDE SEQUENCE [LARGE SCALE GENOMIC DNA]</scope>
    <source>
        <strain evidence="12 13">NBRC 106429</strain>
    </source>
</reference>
<feature type="domain" description="Cyclic nucleotide-binding" evidence="11">
    <location>
        <begin position="708"/>
        <end position="822"/>
    </location>
</feature>
<dbReference type="CDD" id="cd00038">
    <property type="entry name" value="CAP_ED"/>
    <property type="match status" value="1"/>
</dbReference>
<dbReference type="GO" id="GO:0005886">
    <property type="term" value="C:plasma membrane"/>
    <property type="evidence" value="ECO:0007669"/>
    <property type="project" value="UniProtKB-SubCell"/>
</dbReference>
<evidence type="ECO:0000256" key="4">
    <source>
        <dbReference type="ARBA" id="ARBA00022692"/>
    </source>
</evidence>
<dbReference type="PANTHER" id="PTHR10110">
    <property type="entry name" value="SODIUM/HYDROGEN EXCHANGER"/>
    <property type="match status" value="1"/>
</dbReference>
<keyword evidence="7" id="KW-0406">Ion transport</keyword>
<dbReference type="Gene3D" id="2.60.120.10">
    <property type="entry name" value="Jelly Rolls"/>
    <property type="match status" value="1"/>
</dbReference>
<evidence type="ECO:0000256" key="6">
    <source>
        <dbReference type="ARBA" id="ARBA00023053"/>
    </source>
</evidence>
<sequence length="828" mass="89818">MHDLIIFILIISALLVVASLLQPLAERLRLPHSVLLAAVGVAIAAASVTLLQVRGVPMLREAAEAVSGLSFNSSTYILVFLPALLFQAALTIDVRRMMEDAAPILLLAVVAVFVATAVIGLALWPLAGVPLVVCLLLGSIVATTDPAAVVAIFRDIGAPARLVRLVEGESLLNDAAAIAIFYVLLEIITSGDEPDLLMGAWDLAMDLGGGTLLGIVGARLGVAMIPLLRGRRTAEVTLTLALPYLVFVSGDHFLGVSGVVAVAVAGLVFGAGSRSRLSPSGWAYLDAVWEQVAFLAGSLVFILAALMVPKLLGTVSLHDGLLLLVLVAAALVARALVLFLLLPPLTLLKLSAKISNSYKLVLTWGGLRGAVTLALALSVTEARGIGGEDQRIVTVLATGFVLFTLFINGTTLRPVIKLLGLNRLSPLNQAIRNQVLALSLADVRDSVQQTATEYEFPPTVARAVQKPYDARIQEVTSAGSLEEQISDRDRIVLGLIALANRERQLVLEHHGLQTVSGDIIEGLLRNAGEIYDGARTAGRIGYNRAARKILRLPRAFRFAYALHRWAGIERPLARQVAKRFDKFLVRRLVLEELIRFNSRNLKPLLGVRVAELLGEVLSGRLDASTKALDALGLQYPEYAEALSQRFLRKLALRREMVHFESLFEDGLIGQELFEDLRRGVDARQKEAERRPKLDLKLDKVALIAQVPLFNTLAPDELKRLARVLRSRLALPDQTFIRTGDRGTAMYFISSGAVEVVLPDRRIRLGRGDFFGEMALIDGGPRRADVVALTYCTLLELRSGDFEKFLKANPDISGRIDEVAQERGVKRVA</sequence>
<evidence type="ECO:0000256" key="5">
    <source>
        <dbReference type="ARBA" id="ARBA00022989"/>
    </source>
</evidence>
<feature type="transmembrane region" description="Helical" evidence="10">
    <location>
        <begin position="6"/>
        <end position="25"/>
    </location>
</feature>
<evidence type="ECO:0000256" key="10">
    <source>
        <dbReference type="SAM" id="Phobius"/>
    </source>
</evidence>
<feature type="transmembrane region" description="Helical" evidence="10">
    <location>
        <begin position="361"/>
        <end position="380"/>
    </location>
</feature>
<feature type="transmembrane region" description="Helical" evidence="10">
    <location>
        <begin position="104"/>
        <end position="124"/>
    </location>
</feature>
<organism evidence="12 13">
    <name type="scientific">Skermanella aerolata</name>
    <dbReference type="NCBI Taxonomy" id="393310"/>
    <lineage>
        <taxon>Bacteria</taxon>
        <taxon>Pseudomonadati</taxon>
        <taxon>Pseudomonadota</taxon>
        <taxon>Alphaproteobacteria</taxon>
        <taxon>Rhodospirillales</taxon>
        <taxon>Azospirillaceae</taxon>
        <taxon>Skermanella</taxon>
    </lineage>
</organism>
<dbReference type="InterPro" id="IPR018490">
    <property type="entry name" value="cNMP-bd_dom_sf"/>
</dbReference>
<dbReference type="Gene3D" id="6.10.140.1330">
    <property type="match status" value="1"/>
</dbReference>
<dbReference type="Proteomes" id="UP000321523">
    <property type="component" value="Unassembled WGS sequence"/>
</dbReference>
<keyword evidence="2" id="KW-0813">Transport</keyword>
<dbReference type="InterPro" id="IPR014710">
    <property type="entry name" value="RmlC-like_jellyroll"/>
</dbReference>
<dbReference type="InterPro" id="IPR018422">
    <property type="entry name" value="Cation/H_exchanger_CPA1"/>
</dbReference>
<keyword evidence="3" id="KW-1003">Cell membrane</keyword>
<dbReference type="SMART" id="SM00100">
    <property type="entry name" value="cNMP"/>
    <property type="match status" value="1"/>
</dbReference>
<dbReference type="PROSITE" id="PS50042">
    <property type="entry name" value="CNMP_BINDING_3"/>
    <property type="match status" value="1"/>
</dbReference>
<dbReference type="SUPFAM" id="SSF51206">
    <property type="entry name" value="cAMP-binding domain-like"/>
    <property type="match status" value="1"/>
</dbReference>
<accession>A0A512DJ72</accession>
<keyword evidence="9" id="KW-0739">Sodium transport</keyword>
<gene>
    <name evidence="12" type="ORF">SAE02_06640</name>
</gene>
<feature type="transmembrane region" description="Helical" evidence="10">
    <location>
        <begin position="392"/>
        <end position="412"/>
    </location>
</feature>
<dbReference type="InterPro" id="IPR000595">
    <property type="entry name" value="cNMP-bd_dom"/>
</dbReference>
<feature type="transmembrane region" description="Helical" evidence="10">
    <location>
        <begin position="320"/>
        <end position="341"/>
    </location>
</feature>
<feature type="transmembrane region" description="Helical" evidence="10">
    <location>
        <begin position="288"/>
        <end position="308"/>
    </location>
</feature>